<organism evidence="1 2">
    <name type="scientific">Psychrobacter immobilis</name>
    <dbReference type="NCBI Taxonomy" id="498"/>
    <lineage>
        <taxon>Bacteria</taxon>
        <taxon>Pseudomonadati</taxon>
        <taxon>Pseudomonadota</taxon>
        <taxon>Gammaproteobacteria</taxon>
        <taxon>Moraxellales</taxon>
        <taxon>Moraxellaceae</taxon>
        <taxon>Psychrobacter</taxon>
    </lineage>
</organism>
<comment type="caution">
    <text evidence="1">The sequence shown here is derived from an EMBL/GenBank/DDBJ whole genome shotgun (WGS) entry which is preliminary data.</text>
</comment>
<proteinExistence type="predicted"/>
<protein>
    <submittedName>
        <fullName evidence="1">Uncharacterized protein</fullName>
    </submittedName>
</protein>
<gene>
    <name evidence="1" type="ORF">C8D84_103164</name>
</gene>
<accession>A0A2V2A4A5</accession>
<keyword evidence="2" id="KW-1185">Reference proteome</keyword>
<evidence type="ECO:0000313" key="1">
    <source>
        <dbReference type="EMBL" id="PWK14138.1"/>
    </source>
</evidence>
<dbReference type="Proteomes" id="UP000245655">
    <property type="component" value="Unassembled WGS sequence"/>
</dbReference>
<dbReference type="EMBL" id="QGGM01000003">
    <property type="protein sequence ID" value="PWK14138.1"/>
    <property type="molecule type" value="Genomic_DNA"/>
</dbReference>
<evidence type="ECO:0000313" key="2">
    <source>
        <dbReference type="Proteomes" id="UP000245655"/>
    </source>
</evidence>
<dbReference type="RefSeq" id="WP_075101647.1">
    <property type="nucleotide sequence ID" value="NZ_CAJGZY010000003.1"/>
</dbReference>
<dbReference type="GeneID" id="303307631"/>
<name>A0A2V2A4A5_PSYIM</name>
<reference evidence="1 2" key="1">
    <citation type="submission" date="2018-05" db="EMBL/GenBank/DDBJ databases">
        <title>Genomic Encyclopedia of Type Strains, Phase IV (KMG-IV): sequencing the most valuable type-strain genomes for metagenomic binning, comparative biology and taxonomic classification.</title>
        <authorList>
            <person name="Goeker M."/>
        </authorList>
    </citation>
    <scope>NUCLEOTIDE SEQUENCE [LARGE SCALE GENOMIC DNA]</scope>
    <source>
        <strain evidence="1 2">DSM 7229</strain>
    </source>
</reference>
<dbReference type="GeneID" id="60254613"/>
<sequence length="141" mass="16087">MKDVITASSKKAIKTVSSKNPASSAYQGFEMLVKAYADYKTICQTEYTKREAIAAWENVHLTKSNNQREFLESYLKERFAERRHVIDEMFVRLDQGIENDNPELITMAMSAIENTVKSSPLQEAGQVLMAMNDPNIDKIEF</sequence>
<dbReference type="AlphaFoldDB" id="A0A2V2A4A5"/>